<evidence type="ECO:0000256" key="8">
    <source>
        <dbReference type="ARBA" id="ARBA00023002"/>
    </source>
</evidence>
<evidence type="ECO:0000256" key="7">
    <source>
        <dbReference type="ARBA" id="ARBA00022723"/>
    </source>
</evidence>
<comment type="function">
    <text evidence="2 11">Catalyzes the production of nitric oxide.</text>
</comment>
<evidence type="ECO:0000256" key="6">
    <source>
        <dbReference type="ARBA" id="ARBA00022617"/>
    </source>
</evidence>
<dbReference type="InterPro" id="IPR050607">
    <property type="entry name" value="NOS"/>
</dbReference>
<protein>
    <recommendedName>
        <fullName evidence="5 11">Nitric oxide synthase oxygenase</fullName>
        <ecNumber evidence="4 11">1.14.14.47</ecNumber>
    </recommendedName>
</protein>
<evidence type="ECO:0000256" key="10">
    <source>
        <dbReference type="ARBA" id="ARBA00048713"/>
    </source>
</evidence>
<name>A0A8I0P9G3_9ACTN</name>
<sequence>MTSEVALGPSLPAPSPTACPALGPDSSLGPVPSAEPATPQSCGVADPNEAEEFLRQFHAEQSDQPVPLARRLEQVRAAIDATGTYRHTTAELVYGARVAWRNSSRCIGRLYWNSLRVLDRRDATAPDEIHRHLCTHLRQATNGGRIRPVISVFAPDSPGRPGPQVWNEQLIRYAGYRRDDGTVLGDPRTADLTEAILRLGWQGCPQGPFDVLPLVIDTPDDKPRFFELPRELVLEVPITHPDVPRLAELGLRWHAVPVISNMRLRIGGMDYPLAPFNGWYMGTEIGARNLVDEDRYNMLPAVAACLQLDTTSESTLWRDRALVELNVAVLHSFEAAGVRISDHHEESRRFLAHLAKEERQGRTVSADWSWIVPPLSGGITPVFHRYYDNVDQRPNFYPHQ</sequence>
<proteinExistence type="inferred from homology"/>
<dbReference type="PANTHER" id="PTHR43410">
    <property type="entry name" value="NITRIC OXIDE SYNTHASE OXYGENASE"/>
    <property type="match status" value="1"/>
</dbReference>
<evidence type="ECO:0000256" key="1">
    <source>
        <dbReference type="ARBA" id="ARBA00001971"/>
    </source>
</evidence>
<feature type="domain" description="Nitric oxide synthase (NOS)" evidence="14">
    <location>
        <begin position="105"/>
        <end position="112"/>
    </location>
</feature>
<keyword evidence="16" id="KW-1185">Reference proteome</keyword>
<evidence type="ECO:0000313" key="16">
    <source>
        <dbReference type="Proteomes" id="UP000629287"/>
    </source>
</evidence>
<accession>A0A8I0P9G3</accession>
<comment type="subunit">
    <text evidence="11">Homodimer.</text>
</comment>
<gene>
    <name evidence="15" type="ORF">H4687_006141</name>
</gene>
<evidence type="ECO:0000256" key="11">
    <source>
        <dbReference type="PIRNR" id="PIRNR037219"/>
    </source>
</evidence>
<dbReference type="EC" id="1.14.14.47" evidence="4 11"/>
<dbReference type="InterPro" id="IPR036119">
    <property type="entry name" value="NOS_N_sf"/>
</dbReference>
<evidence type="ECO:0000256" key="12">
    <source>
        <dbReference type="PIRSR" id="PIRSR037219-1"/>
    </source>
</evidence>
<dbReference type="Gene3D" id="3.90.1230.10">
    <property type="entry name" value="Nitric Oxide Synthase, Chain A, domain 3"/>
    <property type="match status" value="1"/>
</dbReference>
<comment type="catalytic activity">
    <reaction evidence="10">
        <text>3 reduced [flavodoxin] + 2 L-arginine + 4 O2 = 3 oxidized [flavodoxin] + 2 L-citrulline + 2 nitric oxide + 4 H2O + 5 H(+)</text>
        <dbReference type="Rhea" id="RHEA:52324"/>
        <dbReference type="Rhea" id="RHEA-COMP:10622"/>
        <dbReference type="Rhea" id="RHEA-COMP:10623"/>
        <dbReference type="ChEBI" id="CHEBI:15377"/>
        <dbReference type="ChEBI" id="CHEBI:15378"/>
        <dbReference type="ChEBI" id="CHEBI:15379"/>
        <dbReference type="ChEBI" id="CHEBI:16480"/>
        <dbReference type="ChEBI" id="CHEBI:32682"/>
        <dbReference type="ChEBI" id="CHEBI:57618"/>
        <dbReference type="ChEBI" id="CHEBI:57743"/>
        <dbReference type="ChEBI" id="CHEBI:58210"/>
        <dbReference type="EC" id="1.14.14.47"/>
    </reaction>
</comment>
<dbReference type="AlphaFoldDB" id="A0A8I0P9G3"/>
<dbReference type="PANTHER" id="PTHR43410:SF1">
    <property type="entry name" value="NITRIC OXIDE SYNTHASE"/>
    <property type="match status" value="1"/>
</dbReference>
<dbReference type="SUPFAM" id="SSF56512">
    <property type="entry name" value="Nitric oxide (NO) synthase oxygenase domain"/>
    <property type="match status" value="1"/>
</dbReference>
<dbReference type="GO" id="GO:0046872">
    <property type="term" value="F:metal ion binding"/>
    <property type="evidence" value="ECO:0007669"/>
    <property type="project" value="UniProtKB-KW"/>
</dbReference>
<feature type="binding site" description="axial binding residue" evidence="12">
    <location>
        <position position="106"/>
    </location>
    <ligand>
        <name>heme</name>
        <dbReference type="ChEBI" id="CHEBI:30413"/>
    </ligand>
    <ligandPart>
        <name>Fe</name>
        <dbReference type="ChEBI" id="CHEBI:18248"/>
    </ligandPart>
</feature>
<dbReference type="Proteomes" id="UP000629287">
    <property type="component" value="Unassembled WGS sequence"/>
</dbReference>
<organism evidence="15 16">
    <name type="scientific">Streptomyces stelliscabiei</name>
    <dbReference type="NCBI Taxonomy" id="146820"/>
    <lineage>
        <taxon>Bacteria</taxon>
        <taxon>Bacillati</taxon>
        <taxon>Actinomycetota</taxon>
        <taxon>Actinomycetes</taxon>
        <taxon>Kitasatosporales</taxon>
        <taxon>Streptomycetaceae</taxon>
        <taxon>Streptomyces</taxon>
    </lineage>
</organism>
<dbReference type="GO" id="GO:0006809">
    <property type="term" value="P:nitric oxide biosynthetic process"/>
    <property type="evidence" value="ECO:0007669"/>
    <property type="project" value="InterPro"/>
</dbReference>
<dbReference type="GO" id="GO:0004517">
    <property type="term" value="F:nitric-oxide synthase activity"/>
    <property type="evidence" value="ECO:0007669"/>
    <property type="project" value="InterPro"/>
</dbReference>
<dbReference type="InterPro" id="IPR044940">
    <property type="entry name" value="NOS_dom_2"/>
</dbReference>
<evidence type="ECO:0000256" key="2">
    <source>
        <dbReference type="ARBA" id="ARBA00002642"/>
    </source>
</evidence>
<dbReference type="CDD" id="cd00575">
    <property type="entry name" value="NOS_oxygenase"/>
    <property type="match status" value="1"/>
</dbReference>
<comment type="caution">
    <text evidence="15">The sequence shown here is derived from an EMBL/GenBank/DDBJ whole genome shotgun (WGS) entry which is preliminary data.</text>
</comment>
<evidence type="ECO:0000259" key="14">
    <source>
        <dbReference type="PROSITE" id="PS60001"/>
    </source>
</evidence>
<feature type="region of interest" description="Disordered" evidence="13">
    <location>
        <begin position="1"/>
        <end position="45"/>
    </location>
</feature>
<dbReference type="Gene3D" id="3.90.340.10">
    <property type="entry name" value="Nitric Oxide Synthase, Chain A, domain 1"/>
    <property type="match status" value="1"/>
</dbReference>
<dbReference type="GO" id="GO:0020037">
    <property type="term" value="F:heme binding"/>
    <property type="evidence" value="ECO:0007669"/>
    <property type="project" value="InterPro"/>
</dbReference>
<evidence type="ECO:0000256" key="3">
    <source>
        <dbReference type="ARBA" id="ARBA00005411"/>
    </source>
</evidence>
<comment type="cofactor">
    <cofactor evidence="1 11 12">
        <name>heme</name>
        <dbReference type="ChEBI" id="CHEBI:30413"/>
    </cofactor>
</comment>
<evidence type="ECO:0000313" key="15">
    <source>
        <dbReference type="EMBL" id="MBE1600012.1"/>
    </source>
</evidence>
<keyword evidence="6 11" id="KW-0349">Heme</keyword>
<dbReference type="EMBL" id="JADBGF010000001">
    <property type="protein sequence ID" value="MBE1600012.1"/>
    <property type="molecule type" value="Genomic_DNA"/>
</dbReference>
<comment type="similarity">
    <text evidence="3 11">Belongs to the NOS family. Bacterial NOS oxygenase subfamily.</text>
</comment>
<evidence type="ECO:0000256" key="9">
    <source>
        <dbReference type="ARBA" id="ARBA00023004"/>
    </source>
</evidence>
<evidence type="ECO:0000256" key="5">
    <source>
        <dbReference type="ARBA" id="ARBA00018859"/>
    </source>
</evidence>
<comment type="miscellaneous">
    <text evidence="11">This protein is similar to the oxygenase domain of eukaryotic nitric oxide synthases but lacks the reductase domain which, in eukaryotes, is responsible for transfer of electrons to the ferric heme during nitric oxide synthesis.</text>
</comment>
<dbReference type="InterPro" id="IPR004030">
    <property type="entry name" value="NOS_N"/>
</dbReference>
<dbReference type="Pfam" id="PF02898">
    <property type="entry name" value="NO_synthase"/>
    <property type="match status" value="1"/>
</dbReference>
<dbReference type="InterPro" id="IPR017142">
    <property type="entry name" value="Nitric_oxide_synthase_Oase-su"/>
</dbReference>
<evidence type="ECO:0000256" key="4">
    <source>
        <dbReference type="ARBA" id="ARBA00012735"/>
    </source>
</evidence>
<keyword evidence="8 11" id="KW-0560">Oxidoreductase</keyword>
<dbReference type="InterPro" id="IPR044944">
    <property type="entry name" value="NOS_dom_3"/>
</dbReference>
<dbReference type="Gene3D" id="3.90.440.10">
    <property type="entry name" value="Nitric Oxide Synthase,Heme Domain,Chain A domain 2"/>
    <property type="match status" value="1"/>
</dbReference>
<dbReference type="PIRSF" id="PIRSF037219">
    <property type="entry name" value="NOS_oxygenase"/>
    <property type="match status" value="1"/>
</dbReference>
<dbReference type="InterPro" id="IPR044943">
    <property type="entry name" value="NOS_dom_1"/>
</dbReference>
<keyword evidence="9 11" id="KW-0408">Iron</keyword>
<keyword evidence="7 11" id="KW-0479">Metal-binding</keyword>
<evidence type="ECO:0000256" key="13">
    <source>
        <dbReference type="SAM" id="MobiDB-lite"/>
    </source>
</evidence>
<reference evidence="15 16" key="1">
    <citation type="submission" date="2020-10" db="EMBL/GenBank/DDBJ databases">
        <title>Sequencing the genomes of 1000 actinobacteria strains.</title>
        <authorList>
            <person name="Klenk H.-P."/>
        </authorList>
    </citation>
    <scope>NUCLEOTIDE SEQUENCE [LARGE SCALE GENOMIC DNA]</scope>
    <source>
        <strain evidence="15 16">DSM 41803</strain>
    </source>
</reference>
<dbReference type="PROSITE" id="PS60001">
    <property type="entry name" value="NOS"/>
    <property type="match status" value="1"/>
</dbReference>